<proteinExistence type="predicted"/>
<accession>A0A0V1CB35</accession>
<keyword evidence="3" id="KW-1185">Reference proteome</keyword>
<gene>
    <name evidence="2" type="ORF">T03_10803</name>
</gene>
<organism evidence="2 3">
    <name type="scientific">Trichinella britovi</name>
    <name type="common">Parasitic roundworm</name>
    <dbReference type="NCBI Taxonomy" id="45882"/>
    <lineage>
        <taxon>Eukaryota</taxon>
        <taxon>Metazoa</taxon>
        <taxon>Ecdysozoa</taxon>
        <taxon>Nematoda</taxon>
        <taxon>Enoplea</taxon>
        <taxon>Dorylaimia</taxon>
        <taxon>Trichinellida</taxon>
        <taxon>Trichinellidae</taxon>
        <taxon>Trichinella</taxon>
    </lineage>
</organism>
<dbReference type="EMBL" id="JYDI01000290">
    <property type="protein sequence ID" value="KRY46386.1"/>
    <property type="molecule type" value="Genomic_DNA"/>
</dbReference>
<protein>
    <submittedName>
        <fullName evidence="2">Uncharacterized protein</fullName>
    </submittedName>
</protein>
<evidence type="ECO:0000313" key="3">
    <source>
        <dbReference type="Proteomes" id="UP000054653"/>
    </source>
</evidence>
<feature type="region of interest" description="Disordered" evidence="1">
    <location>
        <begin position="1"/>
        <end position="23"/>
    </location>
</feature>
<name>A0A0V1CB35_TRIBR</name>
<comment type="caution">
    <text evidence="2">The sequence shown here is derived from an EMBL/GenBank/DDBJ whole genome shotgun (WGS) entry which is preliminary data.</text>
</comment>
<evidence type="ECO:0000256" key="1">
    <source>
        <dbReference type="SAM" id="MobiDB-lite"/>
    </source>
</evidence>
<reference evidence="2 3" key="1">
    <citation type="submission" date="2015-01" db="EMBL/GenBank/DDBJ databases">
        <title>Evolution of Trichinella species and genotypes.</title>
        <authorList>
            <person name="Korhonen P.K."/>
            <person name="Edoardo P."/>
            <person name="Giuseppe L.R."/>
            <person name="Gasser R.B."/>
        </authorList>
    </citation>
    <scope>NUCLEOTIDE SEQUENCE [LARGE SCALE GENOMIC DNA]</scope>
    <source>
        <strain evidence="2">ISS120</strain>
    </source>
</reference>
<dbReference type="AlphaFoldDB" id="A0A0V1CB35"/>
<dbReference type="Proteomes" id="UP000054653">
    <property type="component" value="Unassembled WGS sequence"/>
</dbReference>
<sequence>MHTHQNVTDKARTDASSTSDDGDSSTIGYFYKICVEIGFKNDNQSSCRNLQNDSAEQEQPLRDCPLQRLNKPNSYHNLFIVSWITRHEVSKVKLRKATEVNTEEQISKGHNTQSQAKPIYHSPTHTSLQYVKACT</sequence>
<evidence type="ECO:0000313" key="2">
    <source>
        <dbReference type="EMBL" id="KRY46386.1"/>
    </source>
</evidence>